<evidence type="ECO:0000313" key="2">
    <source>
        <dbReference type="Proteomes" id="UP000009096"/>
    </source>
</evidence>
<reference evidence="1 2" key="1">
    <citation type="journal article" date="2010" name="Nature">
        <title>Comparative genomics reveals mobile pathogenicity chromosomes in Fusarium.</title>
        <authorList>
            <person name="Ma L.J."/>
            <person name="van der Does H.C."/>
            <person name="Borkovich K.A."/>
            <person name="Coleman J.J."/>
            <person name="Daboussi M.J."/>
            <person name="Di Pietro A."/>
            <person name="Dufresne M."/>
            <person name="Freitag M."/>
            <person name="Grabherr M."/>
            <person name="Henrissat B."/>
            <person name="Houterman P.M."/>
            <person name="Kang S."/>
            <person name="Shim W.B."/>
            <person name="Woloshuk C."/>
            <person name="Xie X."/>
            <person name="Xu J.R."/>
            <person name="Antoniw J."/>
            <person name="Baker S.E."/>
            <person name="Bluhm B.H."/>
            <person name="Breakspear A."/>
            <person name="Brown D.W."/>
            <person name="Butchko R.A."/>
            <person name="Chapman S."/>
            <person name="Coulson R."/>
            <person name="Coutinho P.M."/>
            <person name="Danchin E.G."/>
            <person name="Diener A."/>
            <person name="Gale L.R."/>
            <person name="Gardiner D.M."/>
            <person name="Goff S."/>
            <person name="Hammond-Kosack K.E."/>
            <person name="Hilburn K."/>
            <person name="Hua-Van A."/>
            <person name="Jonkers W."/>
            <person name="Kazan K."/>
            <person name="Kodira C.D."/>
            <person name="Koehrsen M."/>
            <person name="Kumar L."/>
            <person name="Lee Y.H."/>
            <person name="Li L."/>
            <person name="Manners J.M."/>
            <person name="Miranda-Saavedra D."/>
            <person name="Mukherjee M."/>
            <person name="Park G."/>
            <person name="Park J."/>
            <person name="Park S.Y."/>
            <person name="Proctor R.H."/>
            <person name="Regev A."/>
            <person name="Ruiz-Roldan M.C."/>
            <person name="Sain D."/>
            <person name="Sakthikumar S."/>
            <person name="Sykes S."/>
            <person name="Schwartz D.C."/>
            <person name="Turgeon B.G."/>
            <person name="Wapinski I."/>
            <person name="Yoder O."/>
            <person name="Young S."/>
            <person name="Zeng Q."/>
            <person name="Zhou S."/>
            <person name="Galagan J."/>
            <person name="Cuomo C.A."/>
            <person name="Kistler H.C."/>
            <person name="Rep M."/>
        </authorList>
    </citation>
    <scope>NUCLEOTIDE SEQUENCE [LARGE SCALE GENOMIC DNA]</scope>
    <source>
        <strain evidence="2">M3125 / FGSC 7600</strain>
    </source>
</reference>
<name>W7LPM5_GIBM7</name>
<dbReference type="KEGG" id="fvr:FVEG_14766"/>
<sequence>MGGGYSCLVASKSLSRDYRWPKRTITQLKTRFILSCYNEFEQTYINLCRSIGSTFDRLTDRLHPVCQMPVKTPCIRKCPEFLNLDDPARRTWPKCALRSIFIVDPRP</sequence>
<dbReference type="Proteomes" id="UP000009096">
    <property type="component" value="Chromosome 1"/>
</dbReference>
<accession>W7LPM5</accession>
<dbReference type="GeneID" id="30071642"/>
<keyword evidence="2" id="KW-1185">Reference proteome</keyword>
<dbReference type="VEuPathDB" id="FungiDB:FVEG_14766"/>
<gene>
    <name evidence="1" type="ORF">FVEG_14766</name>
</gene>
<dbReference type="AlphaFoldDB" id="W7LPM5"/>
<evidence type="ECO:0000313" key="1">
    <source>
        <dbReference type="EMBL" id="EWG37435.1"/>
    </source>
</evidence>
<proteinExistence type="predicted"/>
<dbReference type="EMBL" id="CM000578">
    <property type="protein sequence ID" value="EWG37435.1"/>
    <property type="molecule type" value="Genomic_DNA"/>
</dbReference>
<dbReference type="RefSeq" id="XP_018743626.1">
    <property type="nucleotide sequence ID" value="XM_018903752.1"/>
</dbReference>
<dbReference type="EMBL" id="DS022242">
    <property type="protein sequence ID" value="EWG37435.1"/>
    <property type="molecule type" value="Genomic_DNA"/>
</dbReference>
<organism evidence="1 2">
    <name type="scientific">Gibberella moniliformis (strain M3125 / FGSC 7600)</name>
    <name type="common">Maize ear and stalk rot fungus</name>
    <name type="synonym">Fusarium verticillioides</name>
    <dbReference type="NCBI Taxonomy" id="334819"/>
    <lineage>
        <taxon>Eukaryota</taxon>
        <taxon>Fungi</taxon>
        <taxon>Dikarya</taxon>
        <taxon>Ascomycota</taxon>
        <taxon>Pezizomycotina</taxon>
        <taxon>Sordariomycetes</taxon>
        <taxon>Hypocreomycetidae</taxon>
        <taxon>Hypocreales</taxon>
        <taxon>Nectriaceae</taxon>
        <taxon>Fusarium</taxon>
        <taxon>Fusarium fujikuroi species complex</taxon>
    </lineage>
</organism>
<protein>
    <submittedName>
        <fullName evidence="1">Uncharacterized protein</fullName>
    </submittedName>
</protein>